<dbReference type="Pfam" id="PF03061">
    <property type="entry name" value="4HBT"/>
    <property type="match status" value="1"/>
</dbReference>
<dbReference type="PANTHER" id="PTHR43240">
    <property type="entry name" value="1,4-DIHYDROXY-2-NAPHTHOYL-COA THIOESTERASE 1"/>
    <property type="match status" value="1"/>
</dbReference>
<gene>
    <name evidence="9" type="ORF">NP439_09050</name>
</gene>
<evidence type="ECO:0000256" key="4">
    <source>
        <dbReference type="ARBA" id="ARBA00038381"/>
    </source>
</evidence>
<comment type="similarity">
    <text evidence="4">Belongs to the YigI thioesterase family.</text>
</comment>
<dbReference type="EC" id="3.1.2.20" evidence="5"/>
<evidence type="ECO:0000256" key="6">
    <source>
        <dbReference type="ARBA" id="ARBA00040062"/>
    </source>
</evidence>
<evidence type="ECO:0000313" key="10">
    <source>
        <dbReference type="Proteomes" id="UP001059773"/>
    </source>
</evidence>
<dbReference type="SUPFAM" id="SSF54637">
    <property type="entry name" value="Thioesterase/thiol ester dehydrase-isomerase"/>
    <property type="match status" value="1"/>
</dbReference>
<evidence type="ECO:0000256" key="3">
    <source>
        <dbReference type="ARBA" id="ARBA00036002"/>
    </source>
</evidence>
<evidence type="ECO:0000259" key="8">
    <source>
        <dbReference type="Pfam" id="PF03061"/>
    </source>
</evidence>
<dbReference type="RefSeq" id="WP_040982827.1">
    <property type="nucleotide sequence ID" value="NZ_CABKTI010000004.1"/>
</dbReference>
<evidence type="ECO:0000256" key="7">
    <source>
        <dbReference type="ARBA" id="ARBA00048062"/>
    </source>
</evidence>
<organism evidence="9 10">
    <name type="scientific">Oceanobacillus jeddahense</name>
    <dbReference type="NCBI Taxonomy" id="1462527"/>
    <lineage>
        <taxon>Bacteria</taxon>
        <taxon>Bacillati</taxon>
        <taxon>Bacillota</taxon>
        <taxon>Bacilli</taxon>
        <taxon>Bacillales</taxon>
        <taxon>Bacillaceae</taxon>
        <taxon>Oceanobacillus</taxon>
    </lineage>
</organism>
<dbReference type="Gene3D" id="3.10.129.10">
    <property type="entry name" value="Hotdog Thioesterase"/>
    <property type="match status" value="1"/>
</dbReference>
<comment type="catalytic activity">
    <reaction evidence="2">
        <text>a fatty acyl-CoA + H2O = a fatty acid + CoA + H(+)</text>
        <dbReference type="Rhea" id="RHEA:16781"/>
        <dbReference type="ChEBI" id="CHEBI:15377"/>
        <dbReference type="ChEBI" id="CHEBI:15378"/>
        <dbReference type="ChEBI" id="CHEBI:28868"/>
        <dbReference type="ChEBI" id="CHEBI:57287"/>
        <dbReference type="ChEBI" id="CHEBI:77636"/>
        <dbReference type="EC" id="3.1.2.20"/>
    </reaction>
</comment>
<comment type="catalytic activity">
    <reaction evidence="3">
        <text>a long-chain fatty acyl-CoA + H2O = a long-chain fatty acid + CoA + H(+)</text>
        <dbReference type="Rhea" id="RHEA:67680"/>
        <dbReference type="ChEBI" id="CHEBI:15377"/>
        <dbReference type="ChEBI" id="CHEBI:15378"/>
        <dbReference type="ChEBI" id="CHEBI:57287"/>
        <dbReference type="ChEBI" id="CHEBI:57560"/>
        <dbReference type="ChEBI" id="CHEBI:83139"/>
    </reaction>
</comment>
<evidence type="ECO:0000256" key="5">
    <source>
        <dbReference type="ARBA" id="ARBA00038894"/>
    </source>
</evidence>
<feature type="domain" description="Thioesterase" evidence="8">
    <location>
        <begin position="53"/>
        <end position="125"/>
    </location>
</feature>
<dbReference type="EMBL" id="CP101914">
    <property type="protein sequence ID" value="UUI04763.1"/>
    <property type="molecule type" value="Genomic_DNA"/>
</dbReference>
<dbReference type="CDD" id="cd03443">
    <property type="entry name" value="PaaI_thioesterase"/>
    <property type="match status" value="1"/>
</dbReference>
<reference evidence="9" key="1">
    <citation type="submission" date="2022-07" db="EMBL/GenBank/DDBJ databases">
        <title>FELIX.</title>
        <authorList>
            <person name="Wan K.H."/>
            <person name="Park S."/>
            <person name="Lawrence Q."/>
            <person name="Eichenberger J.P."/>
            <person name="Booth B.W."/>
            <person name="Piaggio A.J."/>
            <person name="Chandler J.C."/>
            <person name="Franklin A.B."/>
            <person name="Celniker S.E."/>
        </authorList>
    </citation>
    <scope>NUCLEOTIDE SEQUENCE</scope>
    <source>
        <strain evidence="9">QA-1986 374</strain>
    </source>
</reference>
<protein>
    <recommendedName>
        <fullName evidence="6">Medium/long-chain acyl-CoA thioesterase YigI</fullName>
        <ecNumber evidence="5">3.1.2.20</ecNumber>
    </recommendedName>
</protein>
<proteinExistence type="inferred from homology"/>
<dbReference type="InterPro" id="IPR003736">
    <property type="entry name" value="PAAI_dom"/>
</dbReference>
<evidence type="ECO:0000313" key="9">
    <source>
        <dbReference type="EMBL" id="UUI04763.1"/>
    </source>
</evidence>
<accession>A0ABY5K039</accession>
<name>A0ABY5K039_9BACI</name>
<sequence>MERVLSREEISNSITNSPFHRFLGLELADTTDESLTLKLSFKDSFIAGDKVDYIHGGILASIIDVAGYFVLFQVLNIPAPTLDLHINYLRAAKKENLYAEATIVKLGRSVSTADIVVTNEDGKKIAVGRGLYSTNQS</sequence>
<dbReference type="NCBIfam" id="TIGR00369">
    <property type="entry name" value="unchar_dom_1"/>
    <property type="match status" value="1"/>
</dbReference>
<dbReference type="Proteomes" id="UP001059773">
    <property type="component" value="Chromosome"/>
</dbReference>
<dbReference type="InterPro" id="IPR006683">
    <property type="entry name" value="Thioestr_dom"/>
</dbReference>
<keyword evidence="10" id="KW-1185">Reference proteome</keyword>
<keyword evidence="1" id="KW-0378">Hydrolase</keyword>
<dbReference type="InterPro" id="IPR029069">
    <property type="entry name" value="HotDog_dom_sf"/>
</dbReference>
<dbReference type="PANTHER" id="PTHR43240:SF20">
    <property type="entry name" value="MEDIUM_LONG-CHAIN ACYL-COA THIOESTERASE YIGI"/>
    <property type="match status" value="1"/>
</dbReference>
<comment type="catalytic activity">
    <reaction evidence="7">
        <text>a medium-chain fatty acyl-CoA + H2O = a medium-chain fatty acid + CoA + H(+)</text>
        <dbReference type="Rhea" id="RHEA:68184"/>
        <dbReference type="ChEBI" id="CHEBI:15377"/>
        <dbReference type="ChEBI" id="CHEBI:15378"/>
        <dbReference type="ChEBI" id="CHEBI:57287"/>
        <dbReference type="ChEBI" id="CHEBI:59558"/>
        <dbReference type="ChEBI" id="CHEBI:90546"/>
    </reaction>
</comment>
<evidence type="ECO:0000256" key="1">
    <source>
        <dbReference type="ARBA" id="ARBA00022801"/>
    </source>
</evidence>
<evidence type="ECO:0000256" key="2">
    <source>
        <dbReference type="ARBA" id="ARBA00035880"/>
    </source>
</evidence>